<evidence type="ECO:0000259" key="1">
    <source>
        <dbReference type="Pfam" id="PF03724"/>
    </source>
</evidence>
<accession>A0AAN4W111</accession>
<dbReference type="Proteomes" id="UP001310022">
    <property type="component" value="Unassembled WGS sequence"/>
</dbReference>
<dbReference type="InterPro" id="IPR038670">
    <property type="entry name" value="HslJ-like_sf"/>
</dbReference>
<dbReference type="Pfam" id="PF03724">
    <property type="entry name" value="META"/>
    <property type="match status" value="1"/>
</dbReference>
<dbReference type="InterPro" id="IPR005184">
    <property type="entry name" value="DUF306_Meta_HslJ"/>
</dbReference>
<keyword evidence="3" id="KW-1185">Reference proteome</keyword>
<name>A0AAN4W111_9BACT</name>
<feature type="domain" description="DUF306" evidence="1">
    <location>
        <begin position="265"/>
        <end position="371"/>
    </location>
</feature>
<dbReference type="PROSITE" id="PS51257">
    <property type="entry name" value="PROKAR_LIPOPROTEIN"/>
    <property type="match status" value="1"/>
</dbReference>
<evidence type="ECO:0000313" key="2">
    <source>
        <dbReference type="EMBL" id="GJM63696.1"/>
    </source>
</evidence>
<gene>
    <name evidence="2" type="ORF">PEDI_42480</name>
</gene>
<protein>
    <recommendedName>
        <fullName evidence="1">DUF306 domain-containing protein</fullName>
    </recommendedName>
</protein>
<reference evidence="2 3" key="1">
    <citation type="submission" date="2021-12" db="EMBL/GenBank/DDBJ databases">
        <title>Genome sequencing of bacteria with rrn-lacking chromosome and rrn-plasmid.</title>
        <authorList>
            <person name="Anda M."/>
            <person name="Iwasaki W."/>
        </authorList>
    </citation>
    <scope>NUCLEOTIDE SEQUENCE [LARGE SCALE GENOMIC DNA]</scope>
    <source>
        <strain evidence="2 3">NBRC 15940</strain>
    </source>
</reference>
<organism evidence="2 3">
    <name type="scientific">Persicobacter diffluens</name>
    <dbReference type="NCBI Taxonomy" id="981"/>
    <lineage>
        <taxon>Bacteria</taxon>
        <taxon>Pseudomonadati</taxon>
        <taxon>Bacteroidota</taxon>
        <taxon>Cytophagia</taxon>
        <taxon>Cytophagales</taxon>
        <taxon>Persicobacteraceae</taxon>
        <taxon>Persicobacter</taxon>
    </lineage>
</organism>
<sequence>MFTHFRNFFFLLLILGFSGCIEPKSTQSEEVTEMEDPIVEINQYCDSIRKLEFQHQQNLIREGYIMEHKGWLIEPKAYFDRSYRPLHVIVNSFGPDFRLREDYFFKEGNLIKVDCQEIDDIDLFQINRHRRYYAEKKNIAFLSKTADNLYELNNNVFHKFPTEDAYFVADSLKARNFIQASENKKMYEGKLHSISSAKSGGYLSVELPNGNLCTFKMSPENYKKWAPRELEMKNKAVRVSFIKKFKNHRPYMIFKNIEVTEKPDASLTNTRWALRAIHEQSVIPQLRSIQREIHITLLEGKKFRGFDGCNHFSGTYELEAPIINFEFDTEIDSCQNELNHTFREMLDKGHNFKITGDELILMEANLPLLTFEALYL</sequence>
<proteinExistence type="predicted"/>
<comment type="caution">
    <text evidence="2">The sequence shown here is derived from an EMBL/GenBank/DDBJ whole genome shotgun (WGS) entry which is preliminary data.</text>
</comment>
<dbReference type="EMBL" id="BQKE01000003">
    <property type="protein sequence ID" value="GJM63696.1"/>
    <property type="molecule type" value="Genomic_DNA"/>
</dbReference>
<evidence type="ECO:0000313" key="3">
    <source>
        <dbReference type="Proteomes" id="UP001310022"/>
    </source>
</evidence>
<dbReference type="Gene3D" id="2.40.128.270">
    <property type="match status" value="1"/>
</dbReference>
<dbReference type="AlphaFoldDB" id="A0AAN4W111"/>